<evidence type="ECO:0008006" key="7">
    <source>
        <dbReference type="Google" id="ProtNLM"/>
    </source>
</evidence>
<dbReference type="AlphaFoldDB" id="A0A2Z6SM78"/>
<dbReference type="Gene3D" id="3.40.50.980">
    <property type="match status" value="2"/>
</dbReference>
<dbReference type="InterPro" id="IPR020845">
    <property type="entry name" value="AMP-binding_CS"/>
</dbReference>
<dbReference type="Pfam" id="PF00501">
    <property type="entry name" value="AMP-binding"/>
    <property type="match status" value="1"/>
</dbReference>
<dbReference type="Gene3D" id="2.30.38.10">
    <property type="entry name" value="Luciferase, Domain 3"/>
    <property type="match status" value="1"/>
</dbReference>
<dbReference type="InterPro" id="IPR000873">
    <property type="entry name" value="AMP-dep_synth/lig_dom"/>
</dbReference>
<dbReference type="EMBL" id="BEXD01004197">
    <property type="protein sequence ID" value="GBC08167.1"/>
    <property type="molecule type" value="Genomic_DNA"/>
</dbReference>
<comment type="similarity">
    <text evidence="1">Belongs to the ATP-dependent AMP-binding enzyme family.</text>
</comment>
<dbReference type="InterPro" id="IPR025110">
    <property type="entry name" value="AMP-bd_C"/>
</dbReference>
<evidence type="ECO:0000259" key="4">
    <source>
        <dbReference type="Pfam" id="PF13193"/>
    </source>
</evidence>
<protein>
    <recommendedName>
        <fullName evidence="7">Acetyl-CoA synthetase-like protein</fullName>
    </recommendedName>
</protein>
<evidence type="ECO:0000313" key="5">
    <source>
        <dbReference type="EMBL" id="GBC08167.1"/>
    </source>
</evidence>
<dbReference type="Pfam" id="PF13193">
    <property type="entry name" value="AMP-binding_C"/>
    <property type="match status" value="1"/>
</dbReference>
<evidence type="ECO:0000256" key="1">
    <source>
        <dbReference type="ARBA" id="ARBA00006432"/>
    </source>
</evidence>
<dbReference type="GO" id="GO:0016405">
    <property type="term" value="F:CoA-ligase activity"/>
    <property type="evidence" value="ECO:0007669"/>
    <property type="project" value="TreeGrafter"/>
</dbReference>
<dbReference type="Proteomes" id="UP000247702">
    <property type="component" value="Unassembled WGS sequence"/>
</dbReference>
<dbReference type="PANTHER" id="PTHR24096:SF149">
    <property type="entry name" value="AMP-BINDING DOMAIN-CONTAINING PROTEIN-RELATED"/>
    <property type="match status" value="1"/>
</dbReference>
<feature type="domain" description="AMP-binding enzyme C-terminal" evidence="4">
    <location>
        <begin position="440"/>
        <end position="519"/>
    </location>
</feature>
<evidence type="ECO:0000313" key="6">
    <source>
        <dbReference type="Proteomes" id="UP000247702"/>
    </source>
</evidence>
<evidence type="ECO:0000259" key="3">
    <source>
        <dbReference type="Pfam" id="PF00501"/>
    </source>
</evidence>
<sequence>MPFRSNFPDIDVKKIGIYQFITSNPYGIDDDKVIFIDGLTDKKLTFGQLKANSKKLAFGLKNEIKFKRGDVLVIYSPNHIDYPVVIYGTIAAGGIVSPANPKYTSEELASQLIDCGASVIISHPSCLKEAIKAADAANIHKSKIFLFDENEISGFQPFLSLFSDQEIKPEEYTPEEAKSTTAYLCYSSGTSGRSKGVEITHFNMTSNLMQMDVFEDQINHKSILIGSHPFFHIYGLTFLINFIIMKGASCVIINFELDLFCRIIQDYKVDIAPIVPPIILLLVNNPIARNYNFESLKLVISSAAPLSRQLRKRFVEIYKTPIKQGYGLTETTPFAIMSKTDNIVEDSIGILVPNVECKIVSNDKDKKELGHNEPGELYIRGPNIMKGYLNNKEATSECIDSDGWFHTGDLGKVDLQGNFFFIDRLNDLISYKKHQIAPSELESVLLEHSSIEESAVIGIHSEEQETEYPLAYVKLERNKIQSDQLKEEIKNFVSQRVAAHKKLRYIHFIDEIPKNSPGKSLRRLLKERAKNEFSI</sequence>
<dbReference type="CDD" id="cd05911">
    <property type="entry name" value="Firefly_Luc_like"/>
    <property type="match status" value="1"/>
</dbReference>
<name>A0A2Z6SM78_9GLOM</name>
<evidence type="ECO:0000256" key="2">
    <source>
        <dbReference type="ARBA" id="ARBA00022598"/>
    </source>
</evidence>
<dbReference type="STRING" id="94130.A0A2Z6SM78"/>
<proteinExistence type="inferred from homology"/>
<gene>
    <name evidence="5" type="ORF">RclHR1_07940006</name>
</gene>
<comment type="caution">
    <text evidence="5">The sequence shown here is derived from an EMBL/GenBank/DDBJ whole genome shotgun (WGS) entry which is preliminary data.</text>
</comment>
<feature type="domain" description="AMP-dependent synthetase/ligase" evidence="3">
    <location>
        <begin position="31"/>
        <end position="389"/>
    </location>
</feature>
<dbReference type="InterPro" id="IPR045851">
    <property type="entry name" value="AMP-bd_C_sf"/>
</dbReference>
<keyword evidence="2" id="KW-0436">Ligase</keyword>
<dbReference type="Gene3D" id="3.30.300.30">
    <property type="match status" value="1"/>
</dbReference>
<organism evidence="5 6">
    <name type="scientific">Rhizophagus clarus</name>
    <dbReference type="NCBI Taxonomy" id="94130"/>
    <lineage>
        <taxon>Eukaryota</taxon>
        <taxon>Fungi</taxon>
        <taxon>Fungi incertae sedis</taxon>
        <taxon>Mucoromycota</taxon>
        <taxon>Glomeromycotina</taxon>
        <taxon>Glomeromycetes</taxon>
        <taxon>Glomerales</taxon>
        <taxon>Glomeraceae</taxon>
        <taxon>Rhizophagus</taxon>
    </lineage>
</organism>
<keyword evidence="6" id="KW-1185">Reference proteome</keyword>
<reference evidence="5 6" key="1">
    <citation type="submission" date="2017-11" db="EMBL/GenBank/DDBJ databases">
        <title>The genome of Rhizophagus clarus HR1 reveals common genetic basis of auxotrophy among arbuscular mycorrhizal fungi.</title>
        <authorList>
            <person name="Kobayashi Y."/>
        </authorList>
    </citation>
    <scope>NUCLEOTIDE SEQUENCE [LARGE SCALE GENOMIC DNA]</scope>
    <source>
        <strain evidence="5 6">HR1</strain>
    </source>
</reference>
<dbReference type="PROSITE" id="PS00455">
    <property type="entry name" value="AMP_BINDING"/>
    <property type="match status" value="1"/>
</dbReference>
<dbReference type="SUPFAM" id="SSF56801">
    <property type="entry name" value="Acetyl-CoA synthetase-like"/>
    <property type="match status" value="1"/>
</dbReference>
<accession>A0A2Z6SM78</accession>
<dbReference type="PANTHER" id="PTHR24096">
    <property type="entry name" value="LONG-CHAIN-FATTY-ACID--COA LIGASE"/>
    <property type="match status" value="1"/>
</dbReference>